<dbReference type="eggNOG" id="ENOG502RNZ1">
    <property type="taxonomic scope" value="Eukaryota"/>
</dbReference>
<dbReference type="FunCoup" id="V5G8Y8">
    <property type="interactions" value="187"/>
</dbReference>
<dbReference type="HOGENOM" id="CLU_038280_1_0_1"/>
<dbReference type="InParanoid" id="V5G8Y8"/>
<dbReference type="AlphaFoldDB" id="V5G8Y8"/>
<evidence type="ECO:0000313" key="1">
    <source>
        <dbReference type="EMBL" id="GAD98461.1"/>
    </source>
</evidence>
<keyword evidence="2" id="KW-1185">Reference proteome</keyword>
<gene>
    <name evidence="1" type="ORF">PVAR5_7155</name>
</gene>
<dbReference type="PANTHER" id="PTHR37285">
    <property type="entry name" value="SPORE WALL MATURATION PROTEIN DIT1"/>
    <property type="match status" value="1"/>
</dbReference>
<reference evidence="2" key="1">
    <citation type="journal article" date="2014" name="Genome Announc.">
        <title>Draft genome sequence of the formaldehyde-resistant fungus Byssochlamys spectabilis No. 5 (anamorph Paecilomyces variotii No. 5) (NBRC109023).</title>
        <authorList>
            <person name="Oka T."/>
            <person name="Ekino K."/>
            <person name="Fukuda K."/>
            <person name="Nomura Y."/>
        </authorList>
    </citation>
    <scope>NUCLEOTIDE SEQUENCE [LARGE SCALE GENOMIC DNA]</scope>
    <source>
        <strain evidence="2">No. 5 / NBRC 109023</strain>
    </source>
</reference>
<dbReference type="Proteomes" id="UP000018001">
    <property type="component" value="Unassembled WGS sequence"/>
</dbReference>
<comment type="caution">
    <text evidence="1">The sequence shown here is derived from an EMBL/GenBank/DDBJ whole genome shotgun (WGS) entry which is preliminary data.</text>
</comment>
<evidence type="ECO:0008006" key="3">
    <source>
        <dbReference type="Google" id="ProtNLM"/>
    </source>
</evidence>
<dbReference type="PANTHER" id="PTHR37285:SF5">
    <property type="entry name" value="SPORE WALL MATURATION PROTEIN DIT1"/>
    <property type="match status" value="1"/>
</dbReference>
<proteinExistence type="predicted"/>
<evidence type="ECO:0000313" key="2">
    <source>
        <dbReference type="Proteomes" id="UP000018001"/>
    </source>
</evidence>
<sequence>MKGAVSNGSPTVIAEREAIRQVKKQDEPLNGAHFPSTDVTTNILAEEEVDKMAEKVMDVLATYFWSPDDESGVVRASDWPGRKFFKKHATHWIRRNEPVKMVLPAFPFKSANPEKVSGLLPDFAEFLGLSRLNQMCLDVHKVYELGAQITLATDGVVFNDLVLVSDTEVWNYGQAIRDMVEANFFHHNIKVVYAMELLGITNEKDPNKELFFATIDQCRDQILAQFTQHEGSMQMLVDEDPDSRLTYTGIKTFCKVDQANSIYRKQAPSRKAFLRDMSSLALKILARSEGFGKLIRARLPNHIRLSIHPSSGAAKLSICLLPQPPGGVSRAPWMSSIAVDQKGHYLSVHSKDVQDTHELVYKDGKPWLFRERCSIYDMQKVQEEEWAMEHLYPTGVLALQIRTSRVQSIISPLINQKLEEIAAWQPVRIIQSRSYSLTN</sequence>
<accession>V5G8Y8</accession>
<dbReference type="InterPro" id="IPR007817">
    <property type="entry name" value="Isocyanide_synthase_DIT1"/>
</dbReference>
<dbReference type="EMBL" id="BAUL01000247">
    <property type="protein sequence ID" value="GAD98461.1"/>
    <property type="molecule type" value="Genomic_DNA"/>
</dbReference>
<organism evidence="1 2">
    <name type="scientific">Byssochlamys spectabilis (strain No. 5 / NBRC 109023)</name>
    <name type="common">Paecilomyces variotii</name>
    <dbReference type="NCBI Taxonomy" id="1356009"/>
    <lineage>
        <taxon>Eukaryota</taxon>
        <taxon>Fungi</taxon>
        <taxon>Dikarya</taxon>
        <taxon>Ascomycota</taxon>
        <taxon>Pezizomycotina</taxon>
        <taxon>Eurotiomycetes</taxon>
        <taxon>Eurotiomycetidae</taxon>
        <taxon>Eurotiales</taxon>
        <taxon>Thermoascaceae</taxon>
        <taxon>Paecilomyces</taxon>
    </lineage>
</organism>
<protein>
    <recommendedName>
        <fullName evidence="3">Pyoverdine/dityrosine biosynthesis protein-domain-containing protein</fullName>
    </recommendedName>
</protein>
<dbReference type="Pfam" id="PF05141">
    <property type="entry name" value="DIT1_PvcA"/>
    <property type="match status" value="1"/>
</dbReference>
<name>V5G8Y8_BYSSN</name>
<dbReference type="OrthoDB" id="429813at2759"/>